<organism evidence="2 3">
    <name type="scientific">Haloglomus irregulare</name>
    <dbReference type="NCBI Taxonomy" id="2234134"/>
    <lineage>
        <taxon>Archaea</taxon>
        <taxon>Methanobacteriati</taxon>
        <taxon>Methanobacteriota</taxon>
        <taxon>Stenosarchaea group</taxon>
        <taxon>Halobacteria</taxon>
        <taxon>Halobacteriales</taxon>
        <taxon>Natronomonadaceae</taxon>
        <taxon>Haloglomus</taxon>
    </lineage>
</organism>
<dbReference type="InParanoid" id="A0A554NEH6"/>
<feature type="transmembrane region" description="Helical" evidence="1">
    <location>
        <begin position="252"/>
        <end position="275"/>
    </location>
</feature>
<keyword evidence="1" id="KW-0472">Membrane</keyword>
<name>A0A554NEH6_9EURY</name>
<gene>
    <name evidence="2" type="ORF">DP107_00830</name>
</gene>
<dbReference type="Pfam" id="PF19119">
    <property type="entry name" value="DUF5803"/>
    <property type="match status" value="1"/>
</dbReference>
<feature type="transmembrane region" description="Helical" evidence="1">
    <location>
        <begin position="22"/>
        <end position="42"/>
    </location>
</feature>
<dbReference type="RefSeq" id="WP_144260235.1">
    <property type="nucleotide sequence ID" value="NZ_QMDX01000001.1"/>
</dbReference>
<keyword evidence="1" id="KW-0812">Transmembrane</keyword>
<evidence type="ECO:0000313" key="3">
    <source>
        <dbReference type="Proteomes" id="UP000319894"/>
    </source>
</evidence>
<reference evidence="2 3" key="1">
    <citation type="submission" date="2018-06" db="EMBL/GenBank/DDBJ databases">
        <title>Natronomonas sp. F16-60 a new haloarchaeon isolated from a solar saltern of Isla Cristina, Huelva, Spain.</title>
        <authorList>
            <person name="Duran-Viseras A."/>
            <person name="Sanchez-Porro C."/>
            <person name="Ventosa A."/>
        </authorList>
    </citation>
    <scope>NUCLEOTIDE SEQUENCE [LARGE SCALE GENOMIC DNA]</scope>
    <source>
        <strain evidence="2 3">F16-60</strain>
    </source>
</reference>
<proteinExistence type="predicted"/>
<keyword evidence="1" id="KW-1133">Transmembrane helix</keyword>
<dbReference type="OrthoDB" id="312630at2157"/>
<accession>A0A554NEH6</accession>
<comment type="caution">
    <text evidence="2">The sequence shown here is derived from an EMBL/GenBank/DDBJ whole genome shotgun (WGS) entry which is preliminary data.</text>
</comment>
<dbReference type="AlphaFoldDB" id="A0A554NEH6"/>
<sequence>MTGDVDDSGDGAPPAPRGRRRLVVAAVLLGALLALSGCNTVLGPGPVQEGELAADPGTPYDWDTGVDGYLEVNKNNYTAVYEVANRTTGSTEAGEDFTMELYTRDALGTDQPLDPSSLQFRYENGTVLRYQGTDDGATLVMVKNGETTDVPDEKLAVSKSRRRTTVQLPTNRSGQLAFTAPKNGKQVATPTFIEGSYEMALPEGARVGLPVLAQVQPSRSGTELADNRVHVKWDSVTRASSVIVRYYLVRDLYLFGGLVALMLLVGIAGAGYYYLQIRETVQRREEVGIDIDIDDDDDRDPPPGMG</sequence>
<dbReference type="InterPro" id="IPR043826">
    <property type="entry name" value="DUF5803"/>
</dbReference>
<dbReference type="Proteomes" id="UP000319894">
    <property type="component" value="Unassembled WGS sequence"/>
</dbReference>
<protein>
    <submittedName>
        <fullName evidence="2">Uncharacterized protein</fullName>
    </submittedName>
</protein>
<dbReference type="EMBL" id="QMDX01000001">
    <property type="protein sequence ID" value="TSD15758.1"/>
    <property type="molecule type" value="Genomic_DNA"/>
</dbReference>
<evidence type="ECO:0000313" key="2">
    <source>
        <dbReference type="EMBL" id="TSD15758.1"/>
    </source>
</evidence>
<keyword evidence="3" id="KW-1185">Reference proteome</keyword>
<evidence type="ECO:0000256" key="1">
    <source>
        <dbReference type="SAM" id="Phobius"/>
    </source>
</evidence>